<dbReference type="PANTHER" id="PTHR11012:SF19">
    <property type="entry name" value="CHK KINASE-LIKE DOMAIN-CONTAINING PROTEIN"/>
    <property type="match status" value="1"/>
</dbReference>
<dbReference type="STRING" id="568069.A0A1J1IZJ7"/>
<evidence type="ECO:0000313" key="2">
    <source>
        <dbReference type="EMBL" id="CRL04590.1"/>
    </source>
</evidence>
<dbReference type="SMART" id="SM00587">
    <property type="entry name" value="CHK"/>
    <property type="match status" value="1"/>
</dbReference>
<dbReference type="InterPro" id="IPR011009">
    <property type="entry name" value="Kinase-like_dom_sf"/>
</dbReference>
<dbReference type="PANTHER" id="PTHR11012">
    <property type="entry name" value="PROTEIN KINASE-LIKE DOMAIN-CONTAINING"/>
    <property type="match status" value="1"/>
</dbReference>
<proteinExistence type="predicted"/>
<dbReference type="Pfam" id="PF02958">
    <property type="entry name" value="EcKL"/>
    <property type="match status" value="1"/>
</dbReference>
<sequence length="416" mass="49205">MSRNITEKYLWINNYFFENSLRQEFKDDSIFLKTFEVLHEDSNRNKHFWCDIIKFEINYTNSSNELLSRNVTLKISFYNPYIEETLEKYDPFKRELFFHQDVLPKLEELLLSVDDNTKLTEKTICVANNRPKPKYILLEELSTKKYIKVDRKRGLDMTHLKLTLEKLAKLHATSAVLSTEKDETFPHHQEPNISESSKIFYSLFSNCMQALIEEMINSKDEDEKRLGRKLENFEKNMFDKSTEAFLLPPDDFYVLCHGDLWMNNLLFEYDEETGQPNDVSFSDFGLSYFGSPGIDLSYLIFTSSSNDIKDYEIDILLQFYQQNLHANLIKLNYSQPIPSLIQVHNFFLKCGVIGFVYSCLLLPIRFAAPALLKDMSAFVEETEDSLMIRKELFKNFMLKDRLRFLLYYFDRKGVLE</sequence>
<name>A0A1J1IZJ7_9DIPT</name>
<keyword evidence="3" id="KW-1185">Reference proteome</keyword>
<dbReference type="OrthoDB" id="411145at2759"/>
<gene>
    <name evidence="2" type="ORF">CLUMA_CG017658</name>
</gene>
<evidence type="ECO:0000313" key="3">
    <source>
        <dbReference type="Proteomes" id="UP000183832"/>
    </source>
</evidence>
<dbReference type="InterPro" id="IPR004119">
    <property type="entry name" value="EcKL"/>
</dbReference>
<dbReference type="InterPro" id="IPR015897">
    <property type="entry name" value="CHK_kinase-like"/>
</dbReference>
<organism evidence="2 3">
    <name type="scientific">Clunio marinus</name>
    <dbReference type="NCBI Taxonomy" id="568069"/>
    <lineage>
        <taxon>Eukaryota</taxon>
        <taxon>Metazoa</taxon>
        <taxon>Ecdysozoa</taxon>
        <taxon>Arthropoda</taxon>
        <taxon>Hexapoda</taxon>
        <taxon>Insecta</taxon>
        <taxon>Pterygota</taxon>
        <taxon>Neoptera</taxon>
        <taxon>Endopterygota</taxon>
        <taxon>Diptera</taxon>
        <taxon>Nematocera</taxon>
        <taxon>Chironomoidea</taxon>
        <taxon>Chironomidae</taxon>
        <taxon>Clunio</taxon>
    </lineage>
</organism>
<dbReference type="Proteomes" id="UP000183832">
    <property type="component" value="Unassembled WGS sequence"/>
</dbReference>
<feature type="domain" description="CHK kinase-like" evidence="1">
    <location>
        <begin position="136"/>
        <end position="330"/>
    </location>
</feature>
<dbReference type="EMBL" id="CVRI01000063">
    <property type="protein sequence ID" value="CRL04590.1"/>
    <property type="molecule type" value="Genomic_DNA"/>
</dbReference>
<evidence type="ECO:0000259" key="1">
    <source>
        <dbReference type="SMART" id="SM00587"/>
    </source>
</evidence>
<dbReference type="SUPFAM" id="SSF56112">
    <property type="entry name" value="Protein kinase-like (PK-like)"/>
    <property type="match status" value="1"/>
</dbReference>
<reference evidence="2 3" key="1">
    <citation type="submission" date="2015-04" db="EMBL/GenBank/DDBJ databases">
        <authorList>
            <person name="Syromyatnikov M.Y."/>
            <person name="Popov V.N."/>
        </authorList>
    </citation>
    <scope>NUCLEOTIDE SEQUENCE [LARGE SCALE GENOMIC DNA]</scope>
</reference>
<accession>A0A1J1IZJ7</accession>
<dbReference type="AlphaFoldDB" id="A0A1J1IZJ7"/>
<protein>
    <submittedName>
        <fullName evidence="2">CLUMA_CG017658, isoform A</fullName>
    </submittedName>
</protein>
<dbReference type="Gene3D" id="3.90.1200.10">
    <property type="match status" value="1"/>
</dbReference>